<gene>
    <name evidence="1" type="ORF">VPK24_08650</name>
</gene>
<dbReference type="EMBL" id="JAZAQF010000050">
    <property type="protein sequence ID" value="MFG3817706.1"/>
    <property type="molecule type" value="Genomic_DNA"/>
</dbReference>
<protein>
    <submittedName>
        <fullName evidence="1">Tellurite resistance TerB family protein</fullName>
    </submittedName>
</protein>
<evidence type="ECO:0000313" key="2">
    <source>
        <dbReference type="Proteomes" id="UP001604335"/>
    </source>
</evidence>
<name>A0ABW7C963_9CYAN</name>
<reference evidence="2" key="1">
    <citation type="journal article" date="2024" name="Algal Res.">
        <title>Biochemical, toxicological and genomic investigation of a high-biomass producing Limnothrix strain isolated from Italian shallow drinking water reservoir.</title>
        <authorList>
            <person name="Simonazzi M."/>
            <person name="Shishido T.K."/>
            <person name="Delbaje E."/>
            <person name="Wahlsten M."/>
            <person name="Fewer D.P."/>
            <person name="Sivonen K."/>
            <person name="Pezzolesi L."/>
            <person name="Pistocchi R."/>
        </authorList>
    </citation>
    <scope>NUCLEOTIDE SEQUENCE [LARGE SCALE GENOMIC DNA]</scope>
    <source>
        <strain evidence="2">LRLZ20PSL1</strain>
    </source>
</reference>
<evidence type="ECO:0000313" key="1">
    <source>
        <dbReference type="EMBL" id="MFG3817706.1"/>
    </source>
</evidence>
<dbReference type="RefSeq" id="WP_393012219.1">
    <property type="nucleotide sequence ID" value="NZ_JAZAQF010000050.1"/>
</dbReference>
<dbReference type="Gene3D" id="1.10.3680.10">
    <property type="entry name" value="TerB-like"/>
    <property type="match status" value="1"/>
</dbReference>
<dbReference type="SUPFAM" id="SSF158682">
    <property type="entry name" value="TerB-like"/>
    <property type="match status" value="1"/>
</dbReference>
<sequence>MPRHLPAKADSDLIDLTPEEAIIAIGLITMIVDESVEDIEAELLADVAAEFELFEDYSDDELVEIVDKVVAASEASDAQTLLGSALAVVTQNEDLAEIALITAILIVAADGEVPESEEDYLNELQTALGVSDERANEIVEALFSDEEDFEEDEEEEEA</sequence>
<organism evidence="1 2">
    <name type="scientific">Limnothrix redekei LRLZ20PSL1</name>
    <dbReference type="NCBI Taxonomy" id="3112953"/>
    <lineage>
        <taxon>Bacteria</taxon>
        <taxon>Bacillati</taxon>
        <taxon>Cyanobacteriota</taxon>
        <taxon>Cyanophyceae</taxon>
        <taxon>Pseudanabaenales</taxon>
        <taxon>Pseudanabaenaceae</taxon>
        <taxon>Limnothrix</taxon>
    </lineage>
</organism>
<dbReference type="Proteomes" id="UP001604335">
    <property type="component" value="Unassembled WGS sequence"/>
</dbReference>
<comment type="caution">
    <text evidence="1">The sequence shown here is derived from an EMBL/GenBank/DDBJ whole genome shotgun (WGS) entry which is preliminary data.</text>
</comment>
<proteinExistence type="predicted"/>
<dbReference type="CDD" id="cd07176">
    <property type="entry name" value="terB"/>
    <property type="match status" value="1"/>
</dbReference>
<dbReference type="InterPro" id="IPR029024">
    <property type="entry name" value="TerB-like"/>
</dbReference>
<keyword evidence="2" id="KW-1185">Reference proteome</keyword>
<accession>A0ABW7C963</accession>